<name>A0ABV6PAK3_9MICC</name>
<evidence type="ECO:0000313" key="2">
    <source>
        <dbReference type="EMBL" id="MFC0582155.1"/>
    </source>
</evidence>
<keyword evidence="1" id="KW-0812">Transmembrane</keyword>
<feature type="transmembrane region" description="Helical" evidence="1">
    <location>
        <begin position="61"/>
        <end position="81"/>
    </location>
</feature>
<proteinExistence type="predicted"/>
<dbReference type="RefSeq" id="WP_377459111.1">
    <property type="nucleotide sequence ID" value="NZ_JBHLUB010000029.1"/>
</dbReference>
<organism evidence="2 3">
    <name type="scientific">Micrococcoides hystricis</name>
    <dbReference type="NCBI Taxonomy" id="1572761"/>
    <lineage>
        <taxon>Bacteria</taxon>
        <taxon>Bacillati</taxon>
        <taxon>Actinomycetota</taxon>
        <taxon>Actinomycetes</taxon>
        <taxon>Micrococcales</taxon>
        <taxon>Micrococcaceae</taxon>
        <taxon>Micrococcoides</taxon>
    </lineage>
</organism>
<feature type="transmembrane region" description="Helical" evidence="1">
    <location>
        <begin position="87"/>
        <end position="105"/>
    </location>
</feature>
<comment type="caution">
    <text evidence="2">The sequence shown here is derived from an EMBL/GenBank/DDBJ whole genome shotgun (WGS) entry which is preliminary data.</text>
</comment>
<dbReference type="Proteomes" id="UP001589862">
    <property type="component" value="Unassembled WGS sequence"/>
</dbReference>
<keyword evidence="3" id="KW-1185">Reference proteome</keyword>
<keyword evidence="1" id="KW-0472">Membrane</keyword>
<protein>
    <recommendedName>
        <fullName evidence="4">SdpI family protein</fullName>
    </recommendedName>
</protein>
<gene>
    <name evidence="2" type="ORF">ACFFFR_07135</name>
</gene>
<sequence>MLILFSVVLALIGFLFKVAQRGLTNGTLGPASRLGLRTATTTSSNAVWRQAHVAAEKEYSLIWKTAFSAAALLFFIGFFFFNHQDLLWPSLLFGAALVAVIVSYFRARAAADRKVAEFSS</sequence>
<evidence type="ECO:0008006" key="4">
    <source>
        <dbReference type="Google" id="ProtNLM"/>
    </source>
</evidence>
<reference evidence="2 3" key="1">
    <citation type="submission" date="2024-09" db="EMBL/GenBank/DDBJ databases">
        <authorList>
            <person name="Sun Q."/>
            <person name="Mori K."/>
        </authorList>
    </citation>
    <scope>NUCLEOTIDE SEQUENCE [LARGE SCALE GENOMIC DNA]</scope>
    <source>
        <strain evidence="2 3">NCAIM B.02604</strain>
    </source>
</reference>
<dbReference type="EMBL" id="JBHLUB010000029">
    <property type="protein sequence ID" value="MFC0582155.1"/>
    <property type="molecule type" value="Genomic_DNA"/>
</dbReference>
<evidence type="ECO:0000313" key="3">
    <source>
        <dbReference type="Proteomes" id="UP001589862"/>
    </source>
</evidence>
<evidence type="ECO:0000256" key="1">
    <source>
        <dbReference type="SAM" id="Phobius"/>
    </source>
</evidence>
<keyword evidence="1" id="KW-1133">Transmembrane helix</keyword>
<accession>A0ABV6PAK3</accession>